<dbReference type="AlphaFoldDB" id="A0A6M3X7Z5"/>
<gene>
    <name evidence="1" type="ORF">TM448B00134_0073</name>
</gene>
<sequence>MEKRLDAPWWSQCNCPYTGCPRLALPADERPEGCRACWAPGFLSGRTGRTIHGGEDPGKLMLWPGRLAKCLRARKPQRYGWILGEPAEVARLHPEYLAACVGVAMARPDHGFGVLTSDPAGIVEFCRWLMAPFADHISAGASGWARAVNALEDLGSIGRWHIERESAFPPQNWLWLISASNQPELDERAPYAAELARMGWQVGLHLEPMLEPVDLDNYGVLLAKAGDVEARLNMLTGHVSGPDEMRPDMRWSWVAVGSPKGHTPSDEEVDTVGQAIATMEAGRPLCETPVVSELDWYRDIRDQCAAAGVKFWLKNPTEISGKKYRELPKGWPNVVQ</sequence>
<dbReference type="EMBL" id="MT144591">
    <property type="protein sequence ID" value="QJH93779.1"/>
    <property type="molecule type" value="Genomic_DNA"/>
</dbReference>
<accession>A0A6M3X7Z5</accession>
<proteinExistence type="predicted"/>
<reference evidence="1" key="1">
    <citation type="submission" date="2020-03" db="EMBL/GenBank/DDBJ databases">
        <title>The deep terrestrial virosphere.</title>
        <authorList>
            <person name="Holmfeldt K."/>
            <person name="Nilsson E."/>
            <person name="Simone D."/>
            <person name="Lopez-Fernandez M."/>
            <person name="Wu X."/>
            <person name="de Brujin I."/>
            <person name="Lundin D."/>
            <person name="Andersson A."/>
            <person name="Bertilsson S."/>
            <person name="Dopson M."/>
        </authorList>
    </citation>
    <scope>NUCLEOTIDE SEQUENCE</scope>
    <source>
        <strain evidence="1">TM448B00134</strain>
    </source>
</reference>
<name>A0A6M3X7Z5_9ZZZZ</name>
<dbReference type="Pfam" id="PF07505">
    <property type="entry name" value="DUF5131"/>
    <property type="match status" value="1"/>
</dbReference>
<dbReference type="InterPro" id="IPR011101">
    <property type="entry name" value="DUF5131"/>
</dbReference>
<organism evidence="1">
    <name type="scientific">viral metagenome</name>
    <dbReference type="NCBI Taxonomy" id="1070528"/>
    <lineage>
        <taxon>unclassified sequences</taxon>
        <taxon>metagenomes</taxon>
        <taxon>organismal metagenomes</taxon>
    </lineage>
</organism>
<evidence type="ECO:0008006" key="2">
    <source>
        <dbReference type="Google" id="ProtNLM"/>
    </source>
</evidence>
<protein>
    <recommendedName>
        <fullName evidence="2">DUF5131 family protein</fullName>
    </recommendedName>
</protein>
<evidence type="ECO:0000313" key="1">
    <source>
        <dbReference type="EMBL" id="QJH93779.1"/>
    </source>
</evidence>